<sequence length="124" mass="13688">MRDRNLTGPWAGFSFKAGRLVTPEGRELEPQDLAWLSLTAAQAQEWRRMMGELRRTPAVSHGSRKPCGTRASKSQLEYGRAEVVTISTLMANRKKRSAVVIAGPDAEPPAGVLPVPGPRRRQRV</sequence>
<feature type="region of interest" description="Disordered" evidence="1">
    <location>
        <begin position="102"/>
        <end position="124"/>
    </location>
</feature>
<proteinExistence type="predicted"/>
<feature type="region of interest" description="Disordered" evidence="1">
    <location>
        <begin position="55"/>
        <end position="74"/>
    </location>
</feature>
<dbReference type="EMBL" id="JZIW01000009">
    <property type="protein sequence ID" value="KOO75670.1"/>
    <property type="molecule type" value="Genomic_DNA"/>
</dbReference>
<dbReference type="Pfam" id="PF12375">
    <property type="entry name" value="DUF3653"/>
    <property type="match status" value="1"/>
</dbReference>
<name>A0AB34TFB1_STEMA</name>
<evidence type="ECO:0000313" key="2">
    <source>
        <dbReference type="EMBL" id="KOO75670.1"/>
    </source>
</evidence>
<evidence type="ECO:0000256" key="1">
    <source>
        <dbReference type="SAM" id="MobiDB-lite"/>
    </source>
</evidence>
<dbReference type="EMBL" id="JZIW01000009">
    <property type="protein sequence ID" value="KOO75758.1"/>
    <property type="molecule type" value="Genomic_DNA"/>
</dbReference>
<dbReference type="InterPro" id="IPR021077">
    <property type="entry name" value="Phage_phi-Lf_Orf112"/>
</dbReference>
<dbReference type="AlphaFoldDB" id="A0AB34TFB1"/>
<reference evidence="4 5" key="1">
    <citation type="journal article" date="2015" name="Antimicrob. Agents Chemother.">
        <title>Whole-Genome Sequencing Identifies Emergence of a Quinolone Resistance Mutation in a Case of Stenotrophomonas maltophilia Bacteremia.</title>
        <authorList>
            <person name="Pak T.R."/>
            <person name="Altman D.R."/>
            <person name="Attie O."/>
            <person name="Sebra R."/>
            <person name="Hamula C.L."/>
            <person name="Lewis M."/>
            <person name="Deikus G."/>
            <person name="Newman L.C."/>
            <person name="Fang G."/>
            <person name="Hand J."/>
            <person name="Papel G."/>
            <person name="Wallach F."/>
            <person name="Schadt E.E."/>
            <person name="Huprikar S."/>
            <person name="van Bakel H."/>
            <person name="Kasarskis A."/>
            <person name="Bashir A."/>
        </authorList>
    </citation>
    <scope>NUCLEOTIDE SEQUENCE [LARGE SCALE GENOMIC DNA]</scope>
    <source>
        <strain evidence="4 5">ISMMS6</strain>
    </source>
</reference>
<dbReference type="Proteomes" id="UP000037632">
    <property type="component" value="Unassembled WGS sequence"/>
</dbReference>
<dbReference type="EMBL" id="JZIW01000006">
    <property type="protein sequence ID" value="KOO77074.1"/>
    <property type="molecule type" value="Genomic_DNA"/>
</dbReference>
<dbReference type="RefSeq" id="WP_053462744.1">
    <property type="nucleotide sequence ID" value="NZ_JZIW01000009.1"/>
</dbReference>
<evidence type="ECO:0000313" key="5">
    <source>
        <dbReference type="Proteomes" id="UP000037632"/>
    </source>
</evidence>
<evidence type="ECO:0000313" key="4">
    <source>
        <dbReference type="EMBL" id="KOO77074.1"/>
    </source>
</evidence>
<protein>
    <submittedName>
        <fullName evidence="4">Uncharacterized protein</fullName>
    </submittedName>
</protein>
<evidence type="ECO:0000313" key="3">
    <source>
        <dbReference type="EMBL" id="KOO75758.1"/>
    </source>
</evidence>
<gene>
    <name evidence="4" type="ORF">VL23_16500</name>
    <name evidence="3" type="ORF">VL23_19365</name>
    <name evidence="2" type="ORF">VL23_19420</name>
</gene>
<comment type="caution">
    <text evidence="4">The sequence shown here is derived from an EMBL/GenBank/DDBJ whole genome shotgun (WGS) entry which is preliminary data.</text>
</comment>
<organism evidence="4 5">
    <name type="scientific">Stenotrophomonas maltophilia</name>
    <name type="common">Pseudomonas maltophilia</name>
    <name type="synonym">Xanthomonas maltophilia</name>
    <dbReference type="NCBI Taxonomy" id="40324"/>
    <lineage>
        <taxon>Bacteria</taxon>
        <taxon>Pseudomonadati</taxon>
        <taxon>Pseudomonadota</taxon>
        <taxon>Gammaproteobacteria</taxon>
        <taxon>Lysobacterales</taxon>
        <taxon>Lysobacteraceae</taxon>
        <taxon>Stenotrophomonas</taxon>
        <taxon>Stenotrophomonas maltophilia group</taxon>
    </lineage>
</organism>
<accession>A0AB34TFB1</accession>